<feature type="transmembrane region" description="Helical" evidence="1">
    <location>
        <begin position="49"/>
        <end position="78"/>
    </location>
</feature>
<feature type="transmembrane region" description="Helical" evidence="1">
    <location>
        <begin position="208"/>
        <end position="227"/>
    </location>
</feature>
<dbReference type="STRING" id="1120923.SAMN02746095_01186"/>
<sequence length="419" mass="44016">MIALPHLLTGFLATAGLAFIIGLELHAYRRRGEGALLPEAQGFGTTRTVTLISALGFVLWVIAPVVPFCVGFGVLGLALMLEYRKRVKAGDTSLVPTIIGLIAFALGPLLLTVPLAVVAALTVLILVALGEQVKIRRFSDAFPTQEGVTLAKFLVLAGLIYPLLPNKNVPYLPGISWTKIWAAVLVISAISYLGYLAHRYVFPRADTLLTGVLGGLYSSTAATVVLARAAKADPQNAAFAPAAVIIATTMMYARLLVLIALLGHVDAAMALALPFGGLFLASLAAAGVLTWRSRGEQTQAHSPVSANPLDLPVAFLFAALFVFFAAITQLVTTKFGVAGLHVLSFLVGFSDIDPFILSLLAGKFAVSQEAVTAAILIASASNNLLKAGYALAFSRNRMMLPAAGWLCLTAAVSFIVAFA</sequence>
<protein>
    <recommendedName>
        <fullName evidence="2">DUF4010 domain-containing protein</fullName>
    </recommendedName>
</protein>
<organism evidence="3 4">
    <name type="scientific">Acidocella aminolytica 101 = DSM 11237</name>
    <dbReference type="NCBI Taxonomy" id="1120923"/>
    <lineage>
        <taxon>Bacteria</taxon>
        <taxon>Pseudomonadati</taxon>
        <taxon>Pseudomonadota</taxon>
        <taxon>Alphaproteobacteria</taxon>
        <taxon>Acetobacterales</taxon>
        <taxon>Acidocellaceae</taxon>
        <taxon>Acidocella</taxon>
    </lineage>
</organism>
<keyword evidence="1" id="KW-0812">Transmembrane</keyword>
<feature type="transmembrane region" description="Helical" evidence="1">
    <location>
        <begin position="338"/>
        <end position="361"/>
    </location>
</feature>
<dbReference type="Pfam" id="PF13194">
    <property type="entry name" value="DUF4010"/>
    <property type="match status" value="1"/>
</dbReference>
<keyword evidence="4" id="KW-1185">Reference proteome</keyword>
<feature type="transmembrane region" description="Helical" evidence="1">
    <location>
        <begin position="6"/>
        <end position="28"/>
    </location>
</feature>
<gene>
    <name evidence="3" type="ORF">Aam_007_012</name>
</gene>
<keyword evidence="1" id="KW-0472">Membrane</keyword>
<proteinExistence type="predicted"/>
<name>A0A0D6PAF0_9PROT</name>
<dbReference type="Proteomes" id="UP000032668">
    <property type="component" value="Unassembled WGS sequence"/>
</dbReference>
<comment type="caution">
    <text evidence="3">The sequence shown here is derived from an EMBL/GenBank/DDBJ whole genome shotgun (WGS) entry which is preliminary data.</text>
</comment>
<evidence type="ECO:0000313" key="4">
    <source>
        <dbReference type="Proteomes" id="UP000032668"/>
    </source>
</evidence>
<feature type="domain" description="DUF4010" evidence="2">
    <location>
        <begin position="186"/>
        <end position="393"/>
    </location>
</feature>
<dbReference type="EMBL" id="BANC01000007">
    <property type="protein sequence ID" value="GAN78725.1"/>
    <property type="molecule type" value="Genomic_DNA"/>
</dbReference>
<keyword evidence="1" id="KW-1133">Transmembrane helix</keyword>
<feature type="transmembrane region" description="Helical" evidence="1">
    <location>
        <begin position="147"/>
        <end position="164"/>
    </location>
</feature>
<feature type="transmembrane region" description="Helical" evidence="1">
    <location>
        <begin position="239"/>
        <end position="262"/>
    </location>
</feature>
<feature type="transmembrane region" description="Helical" evidence="1">
    <location>
        <begin position="176"/>
        <end position="196"/>
    </location>
</feature>
<dbReference type="PANTHER" id="PTHR39084">
    <property type="entry name" value="MEMBRANE PROTEIN-RELATED"/>
    <property type="match status" value="1"/>
</dbReference>
<feature type="transmembrane region" description="Helical" evidence="1">
    <location>
        <begin position="373"/>
        <end position="392"/>
    </location>
</feature>
<feature type="transmembrane region" description="Helical" evidence="1">
    <location>
        <begin position="269"/>
        <end position="291"/>
    </location>
</feature>
<feature type="transmembrane region" description="Helical" evidence="1">
    <location>
        <begin position="399"/>
        <end position="418"/>
    </location>
</feature>
<feature type="transmembrane region" description="Helical" evidence="1">
    <location>
        <begin position="98"/>
        <end position="127"/>
    </location>
</feature>
<reference evidence="3 4" key="1">
    <citation type="submission" date="2012-11" db="EMBL/GenBank/DDBJ databases">
        <title>Whole genome sequence of Acidocella aminolytica 101 = DSM 11237.</title>
        <authorList>
            <person name="Azuma Y."/>
            <person name="Higashiura N."/>
            <person name="Hirakawa H."/>
            <person name="Matsushita K."/>
        </authorList>
    </citation>
    <scope>NUCLEOTIDE SEQUENCE [LARGE SCALE GENOMIC DNA]</scope>
    <source>
        <strain evidence="4">101 / DSM 11237</strain>
    </source>
</reference>
<accession>A0A0D6PAF0</accession>
<evidence type="ECO:0000313" key="3">
    <source>
        <dbReference type="EMBL" id="GAN78725.1"/>
    </source>
</evidence>
<dbReference type="AlphaFoldDB" id="A0A0D6PAF0"/>
<dbReference type="OrthoDB" id="9813718at2"/>
<evidence type="ECO:0000259" key="2">
    <source>
        <dbReference type="Pfam" id="PF13194"/>
    </source>
</evidence>
<dbReference type="RefSeq" id="WP_048877219.1">
    <property type="nucleotide sequence ID" value="NZ_BANC01000007.1"/>
</dbReference>
<dbReference type="PANTHER" id="PTHR39084:SF1">
    <property type="entry name" value="DUF4010 DOMAIN-CONTAINING PROTEIN"/>
    <property type="match status" value="1"/>
</dbReference>
<evidence type="ECO:0000256" key="1">
    <source>
        <dbReference type="SAM" id="Phobius"/>
    </source>
</evidence>
<dbReference type="InterPro" id="IPR025105">
    <property type="entry name" value="DUF4010"/>
</dbReference>
<feature type="transmembrane region" description="Helical" evidence="1">
    <location>
        <begin position="311"/>
        <end position="331"/>
    </location>
</feature>